<evidence type="ECO:0000256" key="3">
    <source>
        <dbReference type="ARBA" id="ARBA00022475"/>
    </source>
</evidence>
<evidence type="ECO:0000256" key="6">
    <source>
        <dbReference type="ARBA" id="ARBA00023136"/>
    </source>
</evidence>
<reference evidence="8" key="1">
    <citation type="submission" date="2022-05" db="EMBL/GenBank/DDBJ databases">
        <title>Genomic analysis of Brachybacterium sp. CBA3104.</title>
        <authorList>
            <person name="Roh S.W."/>
            <person name="Kim Y.B."/>
            <person name="Kim Y."/>
        </authorList>
    </citation>
    <scope>NUCLEOTIDE SEQUENCE</scope>
    <source>
        <strain evidence="8">CBA3104</strain>
    </source>
</reference>
<evidence type="ECO:0000256" key="7">
    <source>
        <dbReference type="RuleBase" id="RU362048"/>
    </source>
</evidence>
<comment type="similarity">
    <text evidence="2 7">Belongs to the UPF0056 (MarC) family.</text>
</comment>
<dbReference type="InterPro" id="IPR002771">
    <property type="entry name" value="Multi_antbiot-R_MarC"/>
</dbReference>
<keyword evidence="3" id="KW-1003">Cell membrane</keyword>
<feature type="transmembrane region" description="Helical" evidence="7">
    <location>
        <begin position="174"/>
        <end position="194"/>
    </location>
</feature>
<dbReference type="PANTHER" id="PTHR33508">
    <property type="entry name" value="UPF0056 MEMBRANE PROTEIN YHCE"/>
    <property type="match status" value="1"/>
</dbReference>
<name>A0ABY4NCJ8_9MICO</name>
<evidence type="ECO:0000313" key="9">
    <source>
        <dbReference type="Proteomes" id="UP001055868"/>
    </source>
</evidence>
<keyword evidence="5 7" id="KW-1133">Transmembrane helix</keyword>
<comment type="subcellular location">
    <subcellularLocation>
        <location evidence="1 7">Cell membrane</location>
        <topology evidence="1 7">Multi-pass membrane protein</topology>
    </subcellularLocation>
</comment>
<proteinExistence type="inferred from homology"/>
<evidence type="ECO:0000256" key="5">
    <source>
        <dbReference type="ARBA" id="ARBA00022989"/>
    </source>
</evidence>
<gene>
    <name evidence="8" type="ORF">M4486_07925</name>
</gene>
<evidence type="ECO:0000256" key="4">
    <source>
        <dbReference type="ARBA" id="ARBA00022692"/>
    </source>
</evidence>
<protein>
    <recommendedName>
        <fullName evidence="7">UPF0056 membrane protein</fullName>
    </recommendedName>
</protein>
<sequence>MNVVDLRFLAGVFVTLFVIVDPPGTVPIFLSLTRTMTSKQRSRAAMVAVGVAILIIASFAVFGRFILAYMHISLPALQFSGGLLLLLISLQLLMGKEGELAQSSGVNVALVPLGTPLLGGPGAIVAMMLFVDQSHGELPRVNALIIALVVMAVVLYVFMRFADVIAKILGDGGVTLVTRISGVLLAAISVQMLFDSVHSFLQTWGVIAAS</sequence>
<evidence type="ECO:0000313" key="8">
    <source>
        <dbReference type="EMBL" id="UQN31195.1"/>
    </source>
</evidence>
<dbReference type="RefSeq" id="WP_249480607.1">
    <property type="nucleotide sequence ID" value="NZ_CP097218.1"/>
</dbReference>
<keyword evidence="9" id="KW-1185">Reference proteome</keyword>
<keyword evidence="4 7" id="KW-0812">Transmembrane</keyword>
<dbReference type="EMBL" id="CP097218">
    <property type="protein sequence ID" value="UQN31195.1"/>
    <property type="molecule type" value="Genomic_DNA"/>
</dbReference>
<dbReference type="PANTHER" id="PTHR33508:SF1">
    <property type="entry name" value="UPF0056 MEMBRANE PROTEIN YHCE"/>
    <property type="match status" value="1"/>
</dbReference>
<feature type="transmembrane region" description="Helical" evidence="7">
    <location>
        <begin position="106"/>
        <end position="131"/>
    </location>
</feature>
<evidence type="ECO:0000256" key="2">
    <source>
        <dbReference type="ARBA" id="ARBA00009784"/>
    </source>
</evidence>
<dbReference type="Proteomes" id="UP001055868">
    <property type="component" value="Chromosome"/>
</dbReference>
<feature type="transmembrane region" description="Helical" evidence="7">
    <location>
        <begin position="143"/>
        <end position="162"/>
    </location>
</feature>
<accession>A0ABY4NCJ8</accession>
<dbReference type="NCBIfam" id="TIGR00427">
    <property type="entry name" value="NAAT family transporter"/>
    <property type="match status" value="1"/>
</dbReference>
<feature type="transmembrane region" description="Helical" evidence="7">
    <location>
        <begin position="6"/>
        <end position="32"/>
    </location>
</feature>
<feature type="transmembrane region" description="Helical" evidence="7">
    <location>
        <begin position="76"/>
        <end position="94"/>
    </location>
</feature>
<evidence type="ECO:0000256" key="1">
    <source>
        <dbReference type="ARBA" id="ARBA00004651"/>
    </source>
</evidence>
<organism evidence="8 9">
    <name type="scientific">Brachybacterium kimchii</name>
    <dbReference type="NCBI Taxonomy" id="2942909"/>
    <lineage>
        <taxon>Bacteria</taxon>
        <taxon>Bacillati</taxon>
        <taxon>Actinomycetota</taxon>
        <taxon>Actinomycetes</taxon>
        <taxon>Micrococcales</taxon>
        <taxon>Dermabacteraceae</taxon>
        <taxon>Brachybacterium</taxon>
    </lineage>
</organism>
<feature type="transmembrane region" description="Helical" evidence="7">
    <location>
        <begin position="44"/>
        <end position="70"/>
    </location>
</feature>
<keyword evidence="6 7" id="KW-0472">Membrane</keyword>
<dbReference type="Pfam" id="PF01914">
    <property type="entry name" value="MarC"/>
    <property type="match status" value="1"/>
</dbReference>